<feature type="compositionally biased region" description="Basic and acidic residues" evidence="1">
    <location>
        <begin position="116"/>
        <end position="126"/>
    </location>
</feature>
<gene>
    <name evidence="2" type="ORF">HX876_04215</name>
</gene>
<feature type="compositionally biased region" description="Basic and acidic residues" evidence="1">
    <location>
        <begin position="147"/>
        <end position="158"/>
    </location>
</feature>
<sequence length="292" mass="30707">MNGISRVSPALEVVADCQDETPDKIEQRLEVVEDEVIGAGAATLLALLQRMELPEGGLGRVSASPGDSQRIETSAGSADAPEESPGERAGPGTAQAEGPLKKGDVDGRRTLAVVPGEERGGWEKSMGDVAGQSRDGLDGRPQVMSASDERPQAGRDEDVSSVNPKAGESVPGTELLPGSLPARLEVQALAVPVQSERAGGERESTPDPHDSAPPDSLDQDDEGGGQPFLQVPFSNDRARGEVLVTRAGAGASGLLIRASDRQVFEQLQVDFDQSRQPHWWLGEAPNDGDRRS</sequence>
<name>A0A7Y8CI48_9PSED</name>
<dbReference type="AlphaFoldDB" id="A0A7Y8CI48"/>
<dbReference type="EMBL" id="JACAQD010000006">
    <property type="protein sequence ID" value="NWC31581.1"/>
    <property type="molecule type" value="Genomic_DNA"/>
</dbReference>
<reference evidence="2 3" key="1">
    <citation type="submission" date="2020-04" db="EMBL/GenBank/DDBJ databases">
        <title>Molecular characterization of pseudomonads from Agaricus bisporus reveal novel blotch 2 pathogens in Western Europe.</title>
        <authorList>
            <person name="Taparia T."/>
            <person name="Krijger M."/>
            <person name="Haynes E."/>
            <person name="Elpinstone J.G."/>
            <person name="Noble R."/>
            <person name="Van Der Wolf J."/>
        </authorList>
    </citation>
    <scope>NUCLEOTIDE SEQUENCE [LARGE SCALE GENOMIC DNA]</scope>
    <source>
        <strain evidence="2 3">IPO3737</strain>
    </source>
</reference>
<dbReference type="RefSeq" id="WP_177057566.1">
    <property type="nucleotide sequence ID" value="NZ_JACAPS010000013.1"/>
</dbReference>
<proteinExistence type="predicted"/>
<organism evidence="2 3">
    <name type="scientific">Pseudomonas gingeri</name>
    <dbReference type="NCBI Taxonomy" id="117681"/>
    <lineage>
        <taxon>Bacteria</taxon>
        <taxon>Pseudomonadati</taxon>
        <taxon>Pseudomonadota</taxon>
        <taxon>Gammaproteobacteria</taxon>
        <taxon>Pseudomonadales</taxon>
        <taxon>Pseudomonadaceae</taxon>
        <taxon>Pseudomonas</taxon>
    </lineage>
</organism>
<protein>
    <submittedName>
        <fullName evidence="2">Uncharacterized protein</fullName>
    </submittedName>
</protein>
<accession>A0A7Y8CI48</accession>
<comment type="caution">
    <text evidence="2">The sequence shown here is derived from an EMBL/GenBank/DDBJ whole genome shotgun (WGS) entry which is preliminary data.</text>
</comment>
<feature type="compositionally biased region" description="Polar residues" evidence="1">
    <location>
        <begin position="65"/>
        <end position="76"/>
    </location>
</feature>
<evidence type="ECO:0000256" key="1">
    <source>
        <dbReference type="SAM" id="MobiDB-lite"/>
    </source>
</evidence>
<evidence type="ECO:0000313" key="3">
    <source>
        <dbReference type="Proteomes" id="UP000520592"/>
    </source>
</evidence>
<feature type="compositionally biased region" description="Basic and acidic residues" evidence="1">
    <location>
        <begin position="99"/>
        <end position="109"/>
    </location>
</feature>
<feature type="compositionally biased region" description="Basic and acidic residues" evidence="1">
    <location>
        <begin position="198"/>
        <end position="212"/>
    </location>
</feature>
<dbReference type="Proteomes" id="UP000520592">
    <property type="component" value="Unassembled WGS sequence"/>
</dbReference>
<evidence type="ECO:0000313" key="2">
    <source>
        <dbReference type="EMBL" id="NWC31581.1"/>
    </source>
</evidence>
<feature type="region of interest" description="Disordered" evidence="1">
    <location>
        <begin position="56"/>
        <end position="237"/>
    </location>
</feature>